<dbReference type="InterPro" id="IPR032508">
    <property type="entry name" value="FecR_C"/>
</dbReference>
<reference evidence="4" key="1">
    <citation type="submission" date="2016-10" db="EMBL/GenBank/DDBJ databases">
        <authorList>
            <person name="Varghese N."/>
            <person name="Submissions S."/>
        </authorList>
    </citation>
    <scope>NUCLEOTIDE SEQUENCE [LARGE SCALE GENOMIC DNA]</scope>
    <source>
        <strain evidence="4">DSM 19110</strain>
    </source>
</reference>
<sequence length="397" mass="44258">MYKQRILDLLQGYYNHTLSVEETVELSQLIDKTGNEEVIALLTETINTFTAPENEDISIDETEIKAKVNQILSLDKHPQVTTIAKHPGTRWLKYSVAAAVMLVIGSYLFYQNFKEGINQTNIADVKQKDVQPGQTGAVLILSDGREVLLDSTGSSKEILSHDGSKIKVSNGQVVYLDGKKSAENSLNSIRTPLGRKYQLSLSDGTKVWLNAASSIEYPIAFNGKNRAVTISGEVYFEVAKNAQQPFLVNIENSKTTIEVLGTHFNINTYADNGSYKTTLLEGSIKLSTGKRKFLLQPNQQAVSQPDSEQVLLINNVNSDDILAWKNNLFHFNQASIGDVMLELARWYNIQVIYEGTKPPGTFTGKIQKDLTLRQALKILGATRVRYQLTEDNKLIIQ</sequence>
<keyword evidence="4" id="KW-1185">Reference proteome</keyword>
<accession>A0A1G9L4G2</accession>
<dbReference type="Pfam" id="PF16344">
    <property type="entry name" value="FecR_C"/>
    <property type="match status" value="1"/>
</dbReference>
<proteinExistence type="predicted"/>
<dbReference type="GO" id="GO:0016989">
    <property type="term" value="F:sigma factor antagonist activity"/>
    <property type="evidence" value="ECO:0007669"/>
    <property type="project" value="TreeGrafter"/>
</dbReference>
<dbReference type="Gene3D" id="3.55.50.30">
    <property type="match status" value="1"/>
</dbReference>
<dbReference type="PANTHER" id="PTHR30273:SF2">
    <property type="entry name" value="PROTEIN FECR"/>
    <property type="match status" value="1"/>
</dbReference>
<gene>
    <name evidence="3" type="ORF">SAMN05421820_101764</name>
</gene>
<dbReference type="Pfam" id="PF04773">
    <property type="entry name" value="FecR"/>
    <property type="match status" value="1"/>
</dbReference>
<name>A0A1G9L4G2_9SPHI</name>
<dbReference type="OrthoDB" id="622631at2"/>
<evidence type="ECO:0000259" key="2">
    <source>
        <dbReference type="Pfam" id="PF16344"/>
    </source>
</evidence>
<evidence type="ECO:0000313" key="3">
    <source>
        <dbReference type="EMBL" id="SDL56754.1"/>
    </source>
</evidence>
<dbReference type="Proteomes" id="UP000183200">
    <property type="component" value="Unassembled WGS sequence"/>
</dbReference>
<feature type="domain" description="FecR protein" evidence="1">
    <location>
        <begin position="188"/>
        <end position="285"/>
    </location>
</feature>
<evidence type="ECO:0008006" key="5">
    <source>
        <dbReference type="Google" id="ProtNLM"/>
    </source>
</evidence>
<evidence type="ECO:0000313" key="4">
    <source>
        <dbReference type="Proteomes" id="UP000183200"/>
    </source>
</evidence>
<organism evidence="3 4">
    <name type="scientific">Pedobacter steynii</name>
    <dbReference type="NCBI Taxonomy" id="430522"/>
    <lineage>
        <taxon>Bacteria</taxon>
        <taxon>Pseudomonadati</taxon>
        <taxon>Bacteroidota</taxon>
        <taxon>Sphingobacteriia</taxon>
        <taxon>Sphingobacteriales</taxon>
        <taxon>Sphingobacteriaceae</taxon>
        <taxon>Pedobacter</taxon>
    </lineage>
</organism>
<dbReference type="InterPro" id="IPR006860">
    <property type="entry name" value="FecR"/>
</dbReference>
<dbReference type="InterPro" id="IPR012373">
    <property type="entry name" value="Ferrdict_sens_TM"/>
</dbReference>
<dbReference type="Gene3D" id="2.60.120.1440">
    <property type="match status" value="1"/>
</dbReference>
<dbReference type="EMBL" id="FNGY01000001">
    <property type="protein sequence ID" value="SDL56754.1"/>
    <property type="molecule type" value="Genomic_DNA"/>
</dbReference>
<dbReference type="RefSeq" id="WP_143010326.1">
    <property type="nucleotide sequence ID" value="NZ_FNGY01000001.1"/>
</dbReference>
<evidence type="ECO:0000259" key="1">
    <source>
        <dbReference type="Pfam" id="PF04773"/>
    </source>
</evidence>
<dbReference type="PANTHER" id="PTHR30273">
    <property type="entry name" value="PERIPLASMIC SIGNAL SENSOR AND SIGMA FACTOR ACTIVATOR FECR-RELATED"/>
    <property type="match status" value="1"/>
</dbReference>
<feature type="domain" description="Protein FecR C-terminal" evidence="2">
    <location>
        <begin position="329"/>
        <end position="396"/>
    </location>
</feature>
<dbReference type="AlphaFoldDB" id="A0A1G9L4G2"/>
<protein>
    <recommendedName>
        <fullName evidence="5">FecR protein</fullName>
    </recommendedName>
</protein>